<gene>
    <name evidence="1" type="ORF">NP075_04470</name>
</gene>
<accession>A0ABY5KC63</accession>
<evidence type="ECO:0000313" key="1">
    <source>
        <dbReference type="EMBL" id="UUI65993.1"/>
    </source>
</evidence>
<keyword evidence="2" id="KW-1185">Reference proteome</keyword>
<sequence length="101" mass="11046">MFTRETLLVPVDGREQVLAVLRDALADAPAEQRPGLERALQLVEAVRHDDDTLKADYARRLLREAGVDPGTDEVRAVRVLRERIPGLGLAAAVDLAAHAKD</sequence>
<organism evidence="1 2">
    <name type="scientific">Cellulomonas wangsupingiae</name>
    <dbReference type="NCBI Taxonomy" id="2968085"/>
    <lineage>
        <taxon>Bacteria</taxon>
        <taxon>Bacillati</taxon>
        <taxon>Actinomycetota</taxon>
        <taxon>Actinomycetes</taxon>
        <taxon>Micrococcales</taxon>
        <taxon>Cellulomonadaceae</taxon>
        <taxon>Cellulomonas</taxon>
    </lineage>
</organism>
<name>A0ABY5KC63_9CELL</name>
<dbReference type="RefSeq" id="WP_227564106.1">
    <property type="nucleotide sequence ID" value="NZ_CP101989.1"/>
</dbReference>
<dbReference type="EMBL" id="CP101989">
    <property type="protein sequence ID" value="UUI65993.1"/>
    <property type="molecule type" value="Genomic_DNA"/>
</dbReference>
<dbReference type="Proteomes" id="UP001317322">
    <property type="component" value="Chromosome"/>
</dbReference>
<reference evidence="1 2" key="1">
    <citation type="submission" date="2022-07" db="EMBL/GenBank/DDBJ databases">
        <title>Novel species in genus cellulomonas.</title>
        <authorList>
            <person name="Ye L."/>
        </authorList>
    </citation>
    <scope>NUCLEOTIDE SEQUENCE [LARGE SCALE GENOMIC DNA]</scope>
    <source>
        <strain evidence="2">zg-Y908</strain>
    </source>
</reference>
<proteinExistence type="predicted"/>
<evidence type="ECO:0000313" key="2">
    <source>
        <dbReference type="Proteomes" id="UP001317322"/>
    </source>
</evidence>
<protein>
    <submittedName>
        <fullName evidence="1">Uncharacterized protein</fullName>
    </submittedName>
</protein>